<comment type="subcellular location">
    <subcellularLocation>
        <location evidence="1">Membrane</location>
        <topology evidence="1">Multi-pass membrane protein</topology>
    </subcellularLocation>
</comment>
<sequence length="495" mass="54539">MGVLRMVTVEPVRLLFTMALAMHSLASRDLVHRKVCLSRLNETMCGKGEGSPDLAGNTSYSRAIQEDVASFCFYLDICANLLGILVSSVFGSASDRFGRRGLLLLPSLGLILGSVSCLMQSYFLLLPLYYMFFSSALTGLFGFYQASYIATMSCICDITDHSDRSFRLGVMESMGLIGGPIGMVLVSPLLHTDYYAVVFFIVILSQVAVLAYVHYWLEETVDVRAFQDNSRDSGGVTSGQSPQSICSVVGWSLRRTLMIYVIWRTENRRQLLLINQTVGVLSSVGSSGEIDLTRLYTSKPPLSWAPFTLLAYLSVKDAVRGMILAVGMPLLYVHISHWSIRSDMILAMITLLSSSASLVLRAFASNTLMMMLVPLVGCLSGFPNTLISSIKCKLVDSNEFGAVFACTMLIQTICHLSGRALFQLLYTATLPIWPRLPFLVMGILLVTFLSIITYMWCLSGHLVKKDKMDARQQLINSYGGGEEETELSSSPKTTK</sequence>
<feature type="transmembrane region" description="Helical" evidence="5">
    <location>
        <begin position="438"/>
        <end position="458"/>
    </location>
</feature>
<dbReference type="PANTHER" id="PTHR23507">
    <property type="entry name" value="ZGC:174356"/>
    <property type="match status" value="1"/>
</dbReference>
<dbReference type="Pfam" id="PF07690">
    <property type="entry name" value="MFS_1"/>
    <property type="match status" value="1"/>
</dbReference>
<reference evidence="7" key="1">
    <citation type="submission" date="2025-08" db="UniProtKB">
        <authorList>
            <consortium name="RefSeq"/>
        </authorList>
    </citation>
    <scope>IDENTIFICATION</scope>
</reference>
<evidence type="ECO:0000313" key="7">
    <source>
        <dbReference type="RefSeq" id="XP_022097982.1"/>
    </source>
</evidence>
<dbReference type="OrthoDB" id="419734at2759"/>
<feature type="transmembrane region" description="Helical" evidence="5">
    <location>
        <begin position="102"/>
        <end position="123"/>
    </location>
</feature>
<name>A0A8B7YZ68_ACAPL</name>
<dbReference type="InterPro" id="IPR036259">
    <property type="entry name" value="MFS_trans_sf"/>
</dbReference>
<evidence type="ECO:0000313" key="6">
    <source>
        <dbReference type="Proteomes" id="UP000694845"/>
    </source>
</evidence>
<dbReference type="RefSeq" id="XP_022097982.1">
    <property type="nucleotide sequence ID" value="XM_022242290.1"/>
</dbReference>
<dbReference type="AlphaFoldDB" id="A0A8B7YZ68"/>
<proteinExistence type="predicted"/>
<feature type="transmembrane region" description="Helical" evidence="5">
    <location>
        <begin position="68"/>
        <end position="90"/>
    </location>
</feature>
<evidence type="ECO:0000256" key="3">
    <source>
        <dbReference type="ARBA" id="ARBA00022989"/>
    </source>
</evidence>
<dbReference type="Gene3D" id="1.20.1250.20">
    <property type="entry name" value="MFS general substrate transporter like domains"/>
    <property type="match status" value="1"/>
</dbReference>
<dbReference type="InterPro" id="IPR011701">
    <property type="entry name" value="MFS"/>
</dbReference>
<evidence type="ECO:0000256" key="4">
    <source>
        <dbReference type="ARBA" id="ARBA00023136"/>
    </source>
</evidence>
<keyword evidence="3 5" id="KW-1133">Transmembrane helix</keyword>
<dbReference type="Proteomes" id="UP000694845">
    <property type="component" value="Unplaced"/>
</dbReference>
<feature type="transmembrane region" description="Helical" evidence="5">
    <location>
        <begin position="369"/>
        <end position="388"/>
    </location>
</feature>
<dbReference type="GO" id="GO:0022857">
    <property type="term" value="F:transmembrane transporter activity"/>
    <property type="evidence" value="ECO:0007669"/>
    <property type="project" value="InterPro"/>
</dbReference>
<feature type="transmembrane region" description="Helical" evidence="5">
    <location>
        <begin position="194"/>
        <end position="217"/>
    </location>
</feature>
<evidence type="ECO:0000256" key="5">
    <source>
        <dbReference type="SAM" id="Phobius"/>
    </source>
</evidence>
<evidence type="ECO:0000256" key="1">
    <source>
        <dbReference type="ARBA" id="ARBA00004141"/>
    </source>
</evidence>
<keyword evidence="2 5" id="KW-0812">Transmembrane</keyword>
<dbReference type="SUPFAM" id="SSF103473">
    <property type="entry name" value="MFS general substrate transporter"/>
    <property type="match status" value="1"/>
</dbReference>
<dbReference type="GO" id="GO:0016020">
    <property type="term" value="C:membrane"/>
    <property type="evidence" value="ECO:0007669"/>
    <property type="project" value="UniProtKB-SubCell"/>
</dbReference>
<gene>
    <name evidence="7" type="primary">LOC110983217</name>
</gene>
<organism evidence="6 7">
    <name type="scientific">Acanthaster planci</name>
    <name type="common">Crown-of-thorns starfish</name>
    <dbReference type="NCBI Taxonomy" id="133434"/>
    <lineage>
        <taxon>Eukaryota</taxon>
        <taxon>Metazoa</taxon>
        <taxon>Echinodermata</taxon>
        <taxon>Eleutherozoa</taxon>
        <taxon>Asterozoa</taxon>
        <taxon>Asteroidea</taxon>
        <taxon>Valvatacea</taxon>
        <taxon>Valvatida</taxon>
        <taxon>Acanthasteridae</taxon>
        <taxon>Acanthaster</taxon>
    </lineage>
</organism>
<evidence type="ECO:0000256" key="2">
    <source>
        <dbReference type="ARBA" id="ARBA00022692"/>
    </source>
</evidence>
<feature type="transmembrane region" description="Helical" evidence="5">
    <location>
        <begin position="345"/>
        <end position="363"/>
    </location>
</feature>
<feature type="transmembrane region" description="Helical" evidence="5">
    <location>
        <begin position="400"/>
        <end position="418"/>
    </location>
</feature>
<accession>A0A8B7YZ68</accession>
<feature type="transmembrane region" description="Helical" evidence="5">
    <location>
        <begin position="129"/>
        <end position="156"/>
    </location>
</feature>
<dbReference type="KEGG" id="aplc:110983217"/>
<dbReference type="PANTHER" id="PTHR23507:SF1">
    <property type="entry name" value="FI18259P1-RELATED"/>
    <property type="match status" value="1"/>
</dbReference>
<feature type="transmembrane region" description="Helical" evidence="5">
    <location>
        <begin position="310"/>
        <end position="333"/>
    </location>
</feature>
<keyword evidence="6" id="KW-1185">Reference proteome</keyword>
<keyword evidence="4 5" id="KW-0472">Membrane</keyword>
<dbReference type="GeneID" id="110983217"/>
<feature type="transmembrane region" description="Helical" evidence="5">
    <location>
        <begin position="168"/>
        <end position="188"/>
    </location>
</feature>
<protein>
    <submittedName>
        <fullName evidence="7">Proton-coupled folate transporter-like isoform X1</fullName>
    </submittedName>
</protein>
<dbReference type="OMA" id="SIITYMW"/>